<name>A0A9D9FZA7_PROMR</name>
<dbReference type="EMBL" id="JAEPLE010000001">
    <property type="protein sequence ID" value="MBO6987544.1"/>
    <property type="molecule type" value="Genomic_DNA"/>
</dbReference>
<gene>
    <name evidence="2" type="ORF">JJ833_01630</name>
</gene>
<dbReference type="AlphaFoldDB" id="A0A9D9FZA7"/>
<comment type="caution">
    <text evidence="2">The sequence shown here is derived from an EMBL/GenBank/DDBJ whole genome shotgun (WGS) entry which is preliminary data.</text>
</comment>
<dbReference type="InterPro" id="IPR001296">
    <property type="entry name" value="Glyco_trans_1"/>
</dbReference>
<dbReference type="PANTHER" id="PTHR45947">
    <property type="entry name" value="SULFOQUINOVOSYL TRANSFERASE SQD2"/>
    <property type="match status" value="1"/>
</dbReference>
<feature type="domain" description="Glycosyl transferase family 1" evidence="1">
    <location>
        <begin position="201"/>
        <end position="351"/>
    </location>
</feature>
<reference evidence="2" key="1">
    <citation type="journal article" date="2021" name="Front. Mar. Sci.">
        <title>Genomes of Diverse Isolates of Prochlorococcus High-Light-Adapted Clade II in the Western Pacific Ocean.</title>
        <authorList>
            <person name="Yan W."/>
            <person name="Feng X."/>
            <person name="Zhang W."/>
            <person name="Nawaz M.Z."/>
            <person name="Luo T."/>
            <person name="Zhang R."/>
            <person name="Jiao N."/>
        </authorList>
    </citation>
    <scope>NUCLEOTIDE SEQUENCE</scope>
    <source>
        <strain evidence="2">XMU1424</strain>
    </source>
</reference>
<protein>
    <submittedName>
        <fullName evidence="2">Glycosyltransferase</fullName>
    </submittedName>
</protein>
<organism evidence="2">
    <name type="scientific">Prochlorococcus marinus XMU1424</name>
    <dbReference type="NCBI Taxonomy" id="2774497"/>
    <lineage>
        <taxon>Bacteria</taxon>
        <taxon>Bacillati</taxon>
        <taxon>Cyanobacteriota</taxon>
        <taxon>Cyanophyceae</taxon>
        <taxon>Synechococcales</taxon>
        <taxon>Prochlorococcaceae</taxon>
        <taxon>Prochlorococcus</taxon>
    </lineage>
</organism>
<accession>A0A9D9FZA7</accession>
<evidence type="ECO:0000313" key="2">
    <source>
        <dbReference type="EMBL" id="MBO6987544.1"/>
    </source>
</evidence>
<dbReference type="Gene3D" id="3.40.50.2000">
    <property type="entry name" value="Glycogen Phosphorylase B"/>
    <property type="match status" value="2"/>
</dbReference>
<dbReference type="PANTHER" id="PTHR45947:SF3">
    <property type="entry name" value="SULFOQUINOVOSYL TRANSFERASE SQD2"/>
    <property type="match status" value="1"/>
</dbReference>
<dbReference type="InterPro" id="IPR050194">
    <property type="entry name" value="Glycosyltransferase_grp1"/>
</dbReference>
<dbReference type="SUPFAM" id="SSF53756">
    <property type="entry name" value="UDP-Glycosyltransferase/glycogen phosphorylase"/>
    <property type="match status" value="1"/>
</dbReference>
<dbReference type="GO" id="GO:0016757">
    <property type="term" value="F:glycosyltransferase activity"/>
    <property type="evidence" value="ECO:0007669"/>
    <property type="project" value="InterPro"/>
</dbReference>
<proteinExistence type="predicted"/>
<dbReference type="Pfam" id="PF00534">
    <property type="entry name" value="Glycos_transf_1"/>
    <property type="match status" value="1"/>
</dbReference>
<sequence length="393" mass="46121">MDIKESNIAIIHDWFIKKSFGGSEKVTLIINNLLNERYSNPDIFSLTSNADNLKRKLNKQSKIYTSFIQSLPFGKTNVQRYLPFLPYAIEQFDLRNYDLVISSSHAFAKGVLTSPEQLHISYVHTPMRYAWDQMHTYLKQFSLSKYGLEIPIRFILYKLREWDFYSSQRLDYVIANSNFTSRRIKKYWGLESEVIHPPVDTKRFKYNESRGDYYLSVNRLVPNKRIDLLIKAFNRLNLPLIIIGDGPERIKLEKISNSNIKFLRKISDREVEKYMSRCKAFIYAGIEDFGIAPVEAMASGAPVIAYGKGGILDTVNCLNENKKDKVSNGLLFKKQTHEDIIDTINWFEDKKLWNKFKPKILNQYSQNFSIENFVNKFDFSIKKTWEIFNKKKI</sequence>
<evidence type="ECO:0000259" key="1">
    <source>
        <dbReference type="Pfam" id="PF00534"/>
    </source>
</evidence>